<accession>A0A942TRZ5</accession>
<dbReference type="Proteomes" id="UP000682713">
    <property type="component" value="Unassembled WGS sequence"/>
</dbReference>
<dbReference type="AlphaFoldDB" id="A0A942TRZ5"/>
<feature type="transmembrane region" description="Helical" evidence="1">
    <location>
        <begin position="47"/>
        <end position="72"/>
    </location>
</feature>
<gene>
    <name evidence="2" type="ORF">KHA93_19720</name>
</gene>
<keyword evidence="1" id="KW-0812">Transmembrane</keyword>
<protein>
    <submittedName>
        <fullName evidence="2">Uncharacterized protein</fullName>
    </submittedName>
</protein>
<name>A0A942TRZ5_9BACI</name>
<evidence type="ECO:0000256" key="1">
    <source>
        <dbReference type="SAM" id="Phobius"/>
    </source>
</evidence>
<feature type="transmembrane region" description="Helical" evidence="1">
    <location>
        <begin position="219"/>
        <end position="245"/>
    </location>
</feature>
<sequence>MKTFSHLFIVNIRQAIFSVRFLLSALGVAVAILFSIGGLVAEAHDVLYLLIMGFGGGNVVLIIGILPLFPFATTFASEWEQRSTSFWIIRTGVGYYSVSKVFVSALSGFLTTAVGVILFVVAMQTKLPLFSYNSSGDGYSVLLDANKPLEYLTYFVTHISLTSALFAVIALWVSTYFPNKSVTIAAPLVVYFVINRLTTDLDIPRYFKAMGIVEEIISIGSPLASLLLKLGIVSILCLLMGYGTVRQIRGRVRHE</sequence>
<keyword evidence="1" id="KW-1133">Transmembrane helix</keyword>
<dbReference type="EMBL" id="JAGYPJ010000001">
    <property type="protein sequence ID" value="MBS4201837.1"/>
    <property type="molecule type" value="Genomic_DNA"/>
</dbReference>
<dbReference type="RefSeq" id="WP_213112270.1">
    <property type="nucleotide sequence ID" value="NZ_JAGYPJ010000001.1"/>
</dbReference>
<reference evidence="2 3" key="1">
    <citation type="submission" date="2021-05" db="EMBL/GenBank/DDBJ databases">
        <title>Novel Bacillus species.</title>
        <authorList>
            <person name="Liu G."/>
        </authorList>
    </citation>
    <scope>NUCLEOTIDE SEQUENCE [LARGE SCALE GENOMIC DNA]</scope>
    <source>
        <strain evidence="2 3">FJAT-49732</strain>
    </source>
</reference>
<feature type="transmembrane region" description="Helical" evidence="1">
    <location>
        <begin position="181"/>
        <end position="199"/>
    </location>
</feature>
<proteinExistence type="predicted"/>
<feature type="transmembrane region" description="Helical" evidence="1">
    <location>
        <begin position="93"/>
        <end position="122"/>
    </location>
</feature>
<keyword evidence="3" id="KW-1185">Reference proteome</keyword>
<comment type="caution">
    <text evidence="2">The sequence shown here is derived from an EMBL/GenBank/DDBJ whole genome shotgun (WGS) entry which is preliminary data.</text>
</comment>
<evidence type="ECO:0000313" key="2">
    <source>
        <dbReference type="EMBL" id="MBS4201837.1"/>
    </source>
</evidence>
<feature type="transmembrane region" description="Helical" evidence="1">
    <location>
        <begin position="151"/>
        <end position="174"/>
    </location>
</feature>
<keyword evidence="1" id="KW-0472">Membrane</keyword>
<organism evidence="2 3">
    <name type="scientific">Lederbergia citrisecunda</name>
    <dbReference type="NCBI Taxonomy" id="2833583"/>
    <lineage>
        <taxon>Bacteria</taxon>
        <taxon>Bacillati</taxon>
        <taxon>Bacillota</taxon>
        <taxon>Bacilli</taxon>
        <taxon>Bacillales</taxon>
        <taxon>Bacillaceae</taxon>
        <taxon>Lederbergia</taxon>
    </lineage>
</organism>
<evidence type="ECO:0000313" key="3">
    <source>
        <dbReference type="Proteomes" id="UP000682713"/>
    </source>
</evidence>
<feature type="transmembrane region" description="Helical" evidence="1">
    <location>
        <begin position="21"/>
        <end position="41"/>
    </location>
</feature>